<dbReference type="InterPro" id="IPR023606">
    <property type="entry name" value="CoA-Trfase_III_dom_1_sf"/>
</dbReference>
<dbReference type="KEGG" id="ctes:O987_00770"/>
<reference evidence="2 3" key="1">
    <citation type="journal article" date="2014" name="Genome Announc.">
        <title>Complete Genome Sequence of Polychlorinated Biphenyl Degrader Comamonas testosteroni TK102 (NBRC 109938).</title>
        <authorList>
            <person name="Fukuda K."/>
            <person name="Hosoyama A."/>
            <person name="Tsuchikane K."/>
            <person name="Ohji S."/>
            <person name="Yamazoe A."/>
            <person name="Fujita N."/>
            <person name="Shintani M."/>
            <person name="Kimbara K."/>
        </authorList>
    </citation>
    <scope>NUCLEOTIDE SEQUENCE [LARGE SCALE GENOMIC DNA]</scope>
    <source>
        <strain evidence="2">TK102</strain>
    </source>
</reference>
<dbReference type="InterPro" id="IPR003673">
    <property type="entry name" value="CoA-Trfase_fam_III"/>
</dbReference>
<dbReference type="AlphaFoldDB" id="A0A076PFB3"/>
<dbReference type="PANTHER" id="PTHR48207:SF3">
    <property type="entry name" value="SUCCINATE--HYDROXYMETHYLGLUTARATE COA-TRANSFERASE"/>
    <property type="match status" value="1"/>
</dbReference>
<accession>A0A076PFB3</accession>
<dbReference type="Gene3D" id="3.30.1540.10">
    <property type="entry name" value="formyl-coa transferase, domain 3"/>
    <property type="match status" value="1"/>
</dbReference>
<evidence type="ECO:0000256" key="1">
    <source>
        <dbReference type="ARBA" id="ARBA00022679"/>
    </source>
</evidence>
<protein>
    <submittedName>
        <fullName evidence="2">Acyl-CoA transferase</fullName>
    </submittedName>
</protein>
<dbReference type="InterPro" id="IPR050483">
    <property type="entry name" value="CoA-transferase_III_domain"/>
</dbReference>
<name>A0A076PFB3_COMTE</name>
<dbReference type="SUPFAM" id="SSF89796">
    <property type="entry name" value="CoA-transferase family III (CaiB/BaiF)"/>
    <property type="match status" value="1"/>
</dbReference>
<sequence>MENEYFPLIHVLGSMQTSLQINSGNPMPESTEKTASRPLDGIRILDFTRVLAGPMSTALLADLGAEVVKVEPPQGDDYRAIGPMKNGQSALFTVMNRNKQSLVLDLKHADAVAVVHELARQVDVVVENFRPGVAERLGIGPETLRALNPRLVYVSVSGFGQTGPLAHRPAYDIIVQAMSGLMEATGEPQGAPTLVGEAVSDVVAGLFASWATLAALLQAQRTGVGQHVDVAMFDTTLSFLATSMSRYLFTGQPARRVGNRHPLSAPFGVYRARDGHYALAVLNKKLFDATAAAMDLPELAGDPRFASDEARSANEPALRAALEGWSTQHDVADVVARLESAGVPAAPIWNIEQALNSEQIRSRGLLCEVEDERLPGLQLPTQPVHFSGALPNRAQRAPALGEHTELLLQSWLGRSTDAIAALREAGALG</sequence>
<dbReference type="EMBL" id="CP006704">
    <property type="protein sequence ID" value="AIJ44353.1"/>
    <property type="molecule type" value="Genomic_DNA"/>
</dbReference>
<dbReference type="Gene3D" id="3.40.50.10540">
    <property type="entry name" value="Crotonobetainyl-coa:carnitine coa-transferase, domain 1"/>
    <property type="match status" value="1"/>
</dbReference>
<dbReference type="RefSeq" id="WP_200879585.1">
    <property type="nucleotide sequence ID" value="NZ_CP006704.1"/>
</dbReference>
<dbReference type="HOGENOM" id="CLU_033975_0_0_4"/>
<dbReference type="Proteomes" id="UP000028782">
    <property type="component" value="Chromosome"/>
</dbReference>
<dbReference type="InterPro" id="IPR044855">
    <property type="entry name" value="CoA-Trfase_III_dom3_sf"/>
</dbReference>
<organism evidence="2 3">
    <name type="scientific">Comamonas testosteroni TK102</name>
    <dbReference type="NCBI Taxonomy" id="1392005"/>
    <lineage>
        <taxon>Bacteria</taxon>
        <taxon>Pseudomonadati</taxon>
        <taxon>Pseudomonadota</taxon>
        <taxon>Betaproteobacteria</taxon>
        <taxon>Burkholderiales</taxon>
        <taxon>Comamonadaceae</taxon>
        <taxon>Comamonas</taxon>
    </lineage>
</organism>
<dbReference type="GO" id="GO:0008410">
    <property type="term" value="F:CoA-transferase activity"/>
    <property type="evidence" value="ECO:0007669"/>
    <property type="project" value="TreeGrafter"/>
</dbReference>
<dbReference type="PANTHER" id="PTHR48207">
    <property type="entry name" value="SUCCINATE--HYDROXYMETHYLGLUTARATE COA-TRANSFERASE"/>
    <property type="match status" value="1"/>
</dbReference>
<proteinExistence type="predicted"/>
<keyword evidence="1 2" id="KW-0808">Transferase</keyword>
<evidence type="ECO:0000313" key="2">
    <source>
        <dbReference type="EMBL" id="AIJ44353.1"/>
    </source>
</evidence>
<evidence type="ECO:0000313" key="3">
    <source>
        <dbReference type="Proteomes" id="UP000028782"/>
    </source>
</evidence>
<dbReference type="Pfam" id="PF02515">
    <property type="entry name" value="CoA_transf_3"/>
    <property type="match status" value="1"/>
</dbReference>
<gene>
    <name evidence="2" type="ORF">O987_00770</name>
</gene>